<organism evidence="1 2">
    <name type="scientific">Trichonephila clavipes</name>
    <name type="common">Golden silk orbweaver</name>
    <name type="synonym">Nephila clavipes</name>
    <dbReference type="NCBI Taxonomy" id="2585209"/>
    <lineage>
        <taxon>Eukaryota</taxon>
        <taxon>Metazoa</taxon>
        <taxon>Ecdysozoa</taxon>
        <taxon>Arthropoda</taxon>
        <taxon>Chelicerata</taxon>
        <taxon>Arachnida</taxon>
        <taxon>Araneae</taxon>
        <taxon>Araneomorphae</taxon>
        <taxon>Entelegynae</taxon>
        <taxon>Araneoidea</taxon>
        <taxon>Nephilidae</taxon>
        <taxon>Trichonephila</taxon>
    </lineage>
</organism>
<dbReference type="AlphaFoldDB" id="A0A8X7BJX9"/>
<reference evidence="1" key="1">
    <citation type="submission" date="2020-08" db="EMBL/GenBank/DDBJ databases">
        <title>Multicomponent nature underlies the extraordinary mechanical properties of spider dragline silk.</title>
        <authorList>
            <person name="Kono N."/>
            <person name="Nakamura H."/>
            <person name="Mori M."/>
            <person name="Yoshida Y."/>
            <person name="Ohtoshi R."/>
            <person name="Malay A.D."/>
            <person name="Moran D.A.P."/>
            <person name="Tomita M."/>
            <person name="Numata K."/>
            <person name="Arakawa K."/>
        </authorList>
    </citation>
    <scope>NUCLEOTIDE SEQUENCE</scope>
</reference>
<proteinExistence type="predicted"/>
<dbReference type="Proteomes" id="UP000887159">
    <property type="component" value="Unassembled WGS sequence"/>
</dbReference>
<keyword evidence="2" id="KW-1185">Reference proteome</keyword>
<evidence type="ECO:0000313" key="1">
    <source>
        <dbReference type="EMBL" id="GFY33948.1"/>
    </source>
</evidence>
<protein>
    <submittedName>
        <fullName evidence="1">Uncharacterized protein</fullName>
    </submittedName>
</protein>
<evidence type="ECO:0000313" key="2">
    <source>
        <dbReference type="Proteomes" id="UP000887159"/>
    </source>
</evidence>
<accession>A0A8X7BJX9</accession>
<sequence length="97" mass="11060">MDLTTTFFCFKFRSSSAKEACRSSAPRARNEIKVALPIKQQTIGDGPRNFENRSSDELQPLSWQSFSNLPPPCQGRTLSVPRFKVHQSLYTTGLQWH</sequence>
<name>A0A8X7BJX9_TRICX</name>
<dbReference type="EMBL" id="BMAU01021418">
    <property type="protein sequence ID" value="GFY33948.1"/>
    <property type="molecule type" value="Genomic_DNA"/>
</dbReference>
<gene>
    <name evidence="1" type="ORF">TNCV_4596561</name>
</gene>
<comment type="caution">
    <text evidence="1">The sequence shown here is derived from an EMBL/GenBank/DDBJ whole genome shotgun (WGS) entry which is preliminary data.</text>
</comment>